<keyword evidence="4 5" id="KW-0274">FAD</keyword>
<protein>
    <submittedName>
        <fullName evidence="7">Choline dehydrogenase</fullName>
    </submittedName>
</protein>
<accession>A0A4V3C3V0</accession>
<dbReference type="InterPro" id="IPR007867">
    <property type="entry name" value="GMC_OxRtase_C"/>
</dbReference>
<dbReference type="AlphaFoldDB" id="A0A4V3C3V0"/>
<gene>
    <name evidence="8" type="ORF">BC659_3086</name>
    <name evidence="7" type="ORF">BC659_3328</name>
</gene>
<dbReference type="PANTHER" id="PTHR11552">
    <property type="entry name" value="GLUCOSE-METHANOL-CHOLINE GMC OXIDOREDUCTASE"/>
    <property type="match status" value="1"/>
</dbReference>
<dbReference type="PIRSF" id="PIRSF000137">
    <property type="entry name" value="Alcohol_oxidase"/>
    <property type="match status" value="1"/>
</dbReference>
<dbReference type="EMBL" id="SNWP01000014">
    <property type="protein sequence ID" value="TDO25071.1"/>
    <property type="molecule type" value="Genomic_DNA"/>
</dbReference>
<evidence type="ECO:0000259" key="6">
    <source>
        <dbReference type="PROSITE" id="PS00624"/>
    </source>
</evidence>
<dbReference type="Pfam" id="PF00732">
    <property type="entry name" value="GMC_oxred_N"/>
    <property type="match status" value="1"/>
</dbReference>
<keyword evidence="3" id="KW-0285">Flavoprotein</keyword>
<evidence type="ECO:0000313" key="7">
    <source>
        <dbReference type="EMBL" id="TDO23468.1"/>
    </source>
</evidence>
<evidence type="ECO:0000256" key="3">
    <source>
        <dbReference type="ARBA" id="ARBA00022630"/>
    </source>
</evidence>
<evidence type="ECO:0000313" key="8">
    <source>
        <dbReference type="EMBL" id="TDO25071.1"/>
    </source>
</evidence>
<sequence>MSFDYIIIGAGSAGCVLANRLSEDNQCKVLLLEAGGPDKKMEIHIPGGYGKLHRSEVDWAFWSTPQKAIDNRKLFIPRGKTLGGSSATNAMAYVRGNRADYDEWAALGNKGWSFEEVLPYFKKSEHNEQFGGDYHGWNGELNITQSKQPHPLSEVFIQACMESGIPRNDDYNGAEQLGASLLQFTIKNNRRHSAATAFLKPVMKRSNLTIRTGSQVKSILIENGRAVGVEVMIGNHGSERINCNKEVIVSAGTIQSPQILMLSGIGDPVELGRAGINVIHPLTGVGKNLQDHVWVGTGAHTIIPTANHLLAPWNMGMALLQQLLMKKGPLSNSPIEANAFVSLDNQSSRPDIQFHFAPVGIADDYSTDIYDLKTFPRKNGVGVMAILLKPQSRGAIGLKSANPKDYPLINPNVLAEPADRSMLLAGLQKAIGLMRSHALDAYFENGMVLPAEPDNESSLHAHINRSLETLYHPVGTCKMGEDSLAVTDSQLRVHGIKALRVVDASVMPIIVAGNTNAATIMIAEKASDLIKSAN</sequence>
<dbReference type="SUPFAM" id="SSF54373">
    <property type="entry name" value="FAD-linked reductases, C-terminal domain"/>
    <property type="match status" value="1"/>
</dbReference>
<dbReference type="GO" id="GO:0050660">
    <property type="term" value="F:flavin adenine dinucleotide binding"/>
    <property type="evidence" value="ECO:0007669"/>
    <property type="project" value="InterPro"/>
</dbReference>
<evidence type="ECO:0000256" key="2">
    <source>
        <dbReference type="ARBA" id="ARBA00010790"/>
    </source>
</evidence>
<dbReference type="PANTHER" id="PTHR11552:SF147">
    <property type="entry name" value="CHOLINE DEHYDROGENASE, MITOCHONDRIAL"/>
    <property type="match status" value="1"/>
</dbReference>
<proteinExistence type="inferred from homology"/>
<dbReference type="Pfam" id="PF05199">
    <property type="entry name" value="GMC_oxred_C"/>
    <property type="match status" value="1"/>
</dbReference>
<evidence type="ECO:0000256" key="1">
    <source>
        <dbReference type="ARBA" id="ARBA00001974"/>
    </source>
</evidence>
<reference evidence="7 9" key="1">
    <citation type="submission" date="2019-03" db="EMBL/GenBank/DDBJ databases">
        <title>Genomic Encyclopedia of Archaeal and Bacterial Type Strains, Phase II (KMG-II): from individual species to whole genera.</title>
        <authorList>
            <person name="Goeker M."/>
        </authorList>
    </citation>
    <scope>NUCLEOTIDE SEQUENCE [LARGE SCALE GENOMIC DNA]</scope>
    <source>
        <strain evidence="7 9">DSM 28323</strain>
    </source>
</reference>
<comment type="caution">
    <text evidence="7">The sequence shown here is derived from an EMBL/GenBank/DDBJ whole genome shotgun (WGS) entry which is preliminary data.</text>
</comment>
<evidence type="ECO:0000256" key="5">
    <source>
        <dbReference type="PIRSR" id="PIRSR000137-2"/>
    </source>
</evidence>
<keyword evidence="9" id="KW-1185">Reference proteome</keyword>
<dbReference type="Proteomes" id="UP000295741">
    <property type="component" value="Unassembled WGS sequence"/>
</dbReference>
<dbReference type="Gene3D" id="3.30.560.10">
    <property type="entry name" value="Glucose Oxidase, domain 3"/>
    <property type="match status" value="1"/>
</dbReference>
<feature type="domain" description="Glucose-methanol-choline oxidoreductase N-terminal" evidence="6">
    <location>
        <begin position="252"/>
        <end position="266"/>
    </location>
</feature>
<evidence type="ECO:0000313" key="9">
    <source>
        <dbReference type="Proteomes" id="UP000295741"/>
    </source>
</evidence>
<dbReference type="InterPro" id="IPR000172">
    <property type="entry name" value="GMC_OxRdtase_N"/>
</dbReference>
<dbReference type="OrthoDB" id="9785276at2"/>
<dbReference type="EMBL" id="SNWP01000016">
    <property type="protein sequence ID" value="TDO23468.1"/>
    <property type="molecule type" value="Genomic_DNA"/>
</dbReference>
<comment type="cofactor">
    <cofactor evidence="1 5">
        <name>FAD</name>
        <dbReference type="ChEBI" id="CHEBI:57692"/>
    </cofactor>
</comment>
<dbReference type="PROSITE" id="PS00624">
    <property type="entry name" value="GMC_OXRED_2"/>
    <property type="match status" value="1"/>
</dbReference>
<comment type="similarity">
    <text evidence="2">Belongs to the GMC oxidoreductase family.</text>
</comment>
<dbReference type="InterPro" id="IPR012132">
    <property type="entry name" value="GMC_OxRdtase"/>
</dbReference>
<evidence type="ECO:0000256" key="4">
    <source>
        <dbReference type="ARBA" id="ARBA00022827"/>
    </source>
</evidence>
<organism evidence="7 9">
    <name type="scientific">Sediminibacterium goheungense</name>
    <dbReference type="NCBI Taxonomy" id="1086393"/>
    <lineage>
        <taxon>Bacteria</taxon>
        <taxon>Pseudomonadati</taxon>
        <taxon>Bacteroidota</taxon>
        <taxon>Chitinophagia</taxon>
        <taxon>Chitinophagales</taxon>
        <taxon>Chitinophagaceae</taxon>
        <taxon>Sediminibacterium</taxon>
    </lineage>
</organism>
<dbReference type="GO" id="GO:0016614">
    <property type="term" value="F:oxidoreductase activity, acting on CH-OH group of donors"/>
    <property type="evidence" value="ECO:0007669"/>
    <property type="project" value="InterPro"/>
</dbReference>
<dbReference type="RefSeq" id="WP_133475647.1">
    <property type="nucleotide sequence ID" value="NZ_SNWP01000014.1"/>
</dbReference>
<dbReference type="InterPro" id="IPR036188">
    <property type="entry name" value="FAD/NAD-bd_sf"/>
</dbReference>
<dbReference type="SUPFAM" id="SSF51905">
    <property type="entry name" value="FAD/NAD(P)-binding domain"/>
    <property type="match status" value="1"/>
</dbReference>
<feature type="binding site" evidence="5">
    <location>
        <position position="216"/>
    </location>
    <ligand>
        <name>FAD</name>
        <dbReference type="ChEBI" id="CHEBI:57692"/>
    </ligand>
</feature>
<dbReference type="Gene3D" id="3.50.50.60">
    <property type="entry name" value="FAD/NAD(P)-binding domain"/>
    <property type="match status" value="1"/>
</dbReference>
<name>A0A4V3C3V0_9BACT</name>